<evidence type="ECO:0000256" key="3">
    <source>
        <dbReference type="ARBA" id="ARBA00022989"/>
    </source>
</evidence>
<accession>L0HJF3</accession>
<evidence type="ECO:0000256" key="5">
    <source>
        <dbReference type="SAM" id="Phobius"/>
    </source>
</evidence>
<reference evidence="7" key="1">
    <citation type="submission" date="2011-12" db="EMBL/GenBank/DDBJ databases">
        <title>Complete sequence of Methanoregula formicicum SMSP.</title>
        <authorList>
            <person name="Lucas S."/>
            <person name="Han J."/>
            <person name="Lapidus A."/>
            <person name="Cheng J.-F."/>
            <person name="Goodwin L."/>
            <person name="Pitluck S."/>
            <person name="Peters L."/>
            <person name="Ovchinnikova G."/>
            <person name="Teshima H."/>
            <person name="Detter J.C."/>
            <person name="Han C."/>
            <person name="Tapia R."/>
            <person name="Land M."/>
            <person name="Hauser L."/>
            <person name="Kyrpides N."/>
            <person name="Ivanova N."/>
            <person name="Pagani I."/>
            <person name="Imachi H."/>
            <person name="Tamaki H."/>
            <person name="Sekiguchi Y."/>
            <person name="Kamagata Y."/>
            <person name="Cadillo-Quiroz H."/>
            <person name="Zinder S."/>
            <person name="Liu W.-T."/>
            <person name="Woyke T."/>
        </authorList>
    </citation>
    <scope>NUCLEOTIDE SEQUENCE [LARGE SCALE GENOMIC DNA]</scope>
    <source>
        <strain evidence="7">DSM 22288 / NBRC 105244 / SMSP</strain>
    </source>
</reference>
<evidence type="ECO:0000256" key="2">
    <source>
        <dbReference type="ARBA" id="ARBA00022692"/>
    </source>
</evidence>
<sequence length="115" mass="12652" precursor="true">MVLQSLFLFILAGLCEIGGGYLVWLWIREGKGIEYAALGAVILILYGIIPTLQTENFGRVYAAYGGIFIVLALLWGWQIDHVVPDRFDIIGAAIALVGVFIIMYWPRSGIIPPGI</sequence>
<dbReference type="NCBIfam" id="NF002586">
    <property type="entry name" value="PRK02237.1"/>
    <property type="match status" value="1"/>
</dbReference>
<dbReference type="GeneID" id="14309840"/>
<dbReference type="HOGENOM" id="CLU_117653_2_0_2"/>
<dbReference type="eggNOG" id="arCOG07820">
    <property type="taxonomic scope" value="Archaea"/>
</dbReference>
<feature type="transmembrane region" description="Helical" evidence="5">
    <location>
        <begin position="61"/>
        <end position="77"/>
    </location>
</feature>
<keyword evidence="2 5" id="KW-0812">Transmembrane</keyword>
<dbReference type="OrthoDB" id="129688at2157"/>
<dbReference type="InterPro" id="IPR003844">
    <property type="entry name" value="UPF0060"/>
</dbReference>
<feature type="transmembrane region" description="Helical" evidence="5">
    <location>
        <begin position="6"/>
        <end position="26"/>
    </location>
</feature>
<feature type="transmembrane region" description="Helical" evidence="5">
    <location>
        <begin position="89"/>
        <end position="106"/>
    </location>
</feature>
<name>L0HJF3_METFS</name>
<proteinExistence type="inferred from homology"/>
<evidence type="ECO:0000313" key="7">
    <source>
        <dbReference type="Proteomes" id="UP000010824"/>
    </source>
</evidence>
<dbReference type="PANTHER" id="PTHR36116:SF1">
    <property type="entry name" value="UPF0060 MEMBRANE PROTEIN YNFA"/>
    <property type="match status" value="1"/>
</dbReference>
<dbReference type="InParanoid" id="L0HJF3"/>
<keyword evidence="4 5" id="KW-0472">Membrane</keyword>
<dbReference type="SUPFAM" id="SSF103481">
    <property type="entry name" value="Multidrug resistance efflux transporter EmrE"/>
    <property type="match status" value="1"/>
</dbReference>
<evidence type="ECO:0000256" key="1">
    <source>
        <dbReference type="ARBA" id="ARBA00022475"/>
    </source>
</evidence>
<keyword evidence="1" id="KW-1003">Cell membrane</keyword>
<keyword evidence="7" id="KW-1185">Reference proteome</keyword>
<dbReference type="PANTHER" id="PTHR36116">
    <property type="entry name" value="UPF0060 MEMBRANE PROTEIN YNFA"/>
    <property type="match status" value="1"/>
</dbReference>
<dbReference type="EMBL" id="CP003167">
    <property type="protein sequence ID" value="AGB03448.1"/>
    <property type="molecule type" value="Genomic_DNA"/>
</dbReference>
<keyword evidence="3 5" id="KW-1133">Transmembrane helix</keyword>
<evidence type="ECO:0000256" key="4">
    <source>
        <dbReference type="ARBA" id="ARBA00023136"/>
    </source>
</evidence>
<dbReference type="RefSeq" id="WP_015286410.1">
    <property type="nucleotide sequence ID" value="NC_019943.1"/>
</dbReference>
<dbReference type="HAMAP" id="MF_00010">
    <property type="entry name" value="UPF0060"/>
    <property type="match status" value="1"/>
</dbReference>
<reference evidence="6 7" key="2">
    <citation type="journal article" date="2014" name="Genome Announc.">
        <title>Complete Genome Sequence of Methanoregula formicica SMSPT, a Mesophilic Hydrogenotrophic Methanogen Isolated from a Methanogenic Upflow Anaerobic Sludge Blanket Reactor.</title>
        <authorList>
            <person name="Yamamoto K."/>
            <person name="Tamaki H."/>
            <person name="Cadillo-Quiroz H."/>
            <person name="Imachi H."/>
            <person name="Kyrpides N."/>
            <person name="Woyke T."/>
            <person name="Goodwin L."/>
            <person name="Zinder S.H."/>
            <person name="Kamagata Y."/>
            <person name="Liu W.T."/>
        </authorList>
    </citation>
    <scope>NUCLEOTIDE SEQUENCE [LARGE SCALE GENOMIC DNA]</scope>
    <source>
        <strain evidence="7">DSM 22288 / NBRC 105244 / SMSP</strain>
    </source>
</reference>
<dbReference type="InterPro" id="IPR037185">
    <property type="entry name" value="EmrE-like"/>
</dbReference>
<gene>
    <name evidence="6" type="ordered locus">Metfor_2448</name>
</gene>
<dbReference type="AlphaFoldDB" id="L0HJF3"/>
<organism evidence="6 7">
    <name type="scientific">Methanoregula formicica (strain DSM 22288 / NBRC 105244 / SMSP)</name>
    <dbReference type="NCBI Taxonomy" id="593750"/>
    <lineage>
        <taxon>Archaea</taxon>
        <taxon>Methanobacteriati</taxon>
        <taxon>Methanobacteriota</taxon>
        <taxon>Stenosarchaea group</taxon>
        <taxon>Methanomicrobia</taxon>
        <taxon>Methanomicrobiales</taxon>
        <taxon>Methanoregulaceae</taxon>
        <taxon>Methanoregula</taxon>
    </lineage>
</organism>
<dbReference type="KEGG" id="mfo:Metfor_2448"/>
<protein>
    <submittedName>
        <fullName evidence="6">Uncharacterized protein</fullName>
    </submittedName>
</protein>
<evidence type="ECO:0000313" key="6">
    <source>
        <dbReference type="EMBL" id="AGB03448.1"/>
    </source>
</evidence>
<feature type="transmembrane region" description="Helical" evidence="5">
    <location>
        <begin position="33"/>
        <end position="49"/>
    </location>
</feature>
<dbReference type="GO" id="GO:0005886">
    <property type="term" value="C:plasma membrane"/>
    <property type="evidence" value="ECO:0007669"/>
    <property type="project" value="TreeGrafter"/>
</dbReference>
<dbReference type="Pfam" id="PF02694">
    <property type="entry name" value="UPF0060"/>
    <property type="match status" value="1"/>
</dbReference>
<dbReference type="STRING" id="593750.Metfor_2448"/>
<dbReference type="Proteomes" id="UP000010824">
    <property type="component" value="Chromosome"/>
</dbReference>